<evidence type="ECO:0000256" key="7">
    <source>
        <dbReference type="ARBA" id="ARBA00023136"/>
    </source>
</evidence>
<dbReference type="Gene3D" id="1.50.10.20">
    <property type="match status" value="1"/>
</dbReference>
<dbReference type="PANTHER" id="PTHR12145:SF36">
    <property type="entry name" value="MANNAN ENDO-1,6-ALPHA-MANNOSIDASE DCW1"/>
    <property type="match status" value="1"/>
</dbReference>
<evidence type="ECO:0000256" key="5">
    <source>
        <dbReference type="ARBA" id="ARBA00022729"/>
    </source>
</evidence>
<evidence type="ECO:0000256" key="6">
    <source>
        <dbReference type="ARBA" id="ARBA00022801"/>
    </source>
</evidence>
<keyword evidence="5 13" id="KW-0732">Signal</keyword>
<dbReference type="Proteomes" id="UP001280581">
    <property type="component" value="Unassembled WGS sequence"/>
</dbReference>
<keyword evidence="7 12" id="KW-0472">Membrane</keyword>
<dbReference type="Pfam" id="PF03663">
    <property type="entry name" value="Glyco_hydro_76"/>
    <property type="match status" value="1"/>
</dbReference>
<dbReference type="InterPro" id="IPR008928">
    <property type="entry name" value="6-hairpin_glycosidase_sf"/>
</dbReference>
<accession>A0AAN6M647</accession>
<comment type="catalytic activity">
    <reaction evidence="1 10">
        <text>Random hydrolysis of (1-&gt;6)-alpha-D-mannosidic linkages in unbranched (1-&gt;6)-mannans.</text>
        <dbReference type="EC" id="3.2.1.101"/>
    </reaction>
</comment>
<dbReference type="FunFam" id="1.50.10.20:FF:000006">
    <property type="entry name" value="Mannan endo-1,6-alpha-mannosidase"/>
    <property type="match status" value="1"/>
</dbReference>
<evidence type="ECO:0000313" key="14">
    <source>
        <dbReference type="EMBL" id="KAK3215652.1"/>
    </source>
</evidence>
<comment type="similarity">
    <text evidence="3 10">Belongs to the glycosyl hydrolase 76 family.</text>
</comment>
<dbReference type="AlphaFoldDB" id="A0AAN6M647"/>
<organism evidence="14 15">
    <name type="scientific">Pseudopithomyces chartarum</name>
    <dbReference type="NCBI Taxonomy" id="1892770"/>
    <lineage>
        <taxon>Eukaryota</taxon>
        <taxon>Fungi</taxon>
        <taxon>Dikarya</taxon>
        <taxon>Ascomycota</taxon>
        <taxon>Pezizomycotina</taxon>
        <taxon>Dothideomycetes</taxon>
        <taxon>Pleosporomycetidae</taxon>
        <taxon>Pleosporales</taxon>
        <taxon>Massarineae</taxon>
        <taxon>Didymosphaeriaceae</taxon>
        <taxon>Pseudopithomyces</taxon>
    </lineage>
</organism>
<feature type="transmembrane region" description="Helical" evidence="12">
    <location>
        <begin position="445"/>
        <end position="466"/>
    </location>
</feature>
<keyword evidence="12" id="KW-0812">Transmembrane</keyword>
<evidence type="ECO:0000256" key="9">
    <source>
        <dbReference type="ARBA" id="ARBA00023295"/>
    </source>
</evidence>
<dbReference type="GO" id="GO:0012505">
    <property type="term" value="C:endomembrane system"/>
    <property type="evidence" value="ECO:0007669"/>
    <property type="project" value="UniProtKB-SubCell"/>
</dbReference>
<evidence type="ECO:0000256" key="12">
    <source>
        <dbReference type="SAM" id="Phobius"/>
    </source>
</evidence>
<keyword evidence="9 10" id="KW-0326">Glycosidase</keyword>
<gene>
    <name evidence="14" type="ORF">GRF29_8g679437</name>
</gene>
<protein>
    <recommendedName>
        <fullName evidence="4 10">Mannan endo-1,6-alpha-mannosidase</fullName>
        <ecNumber evidence="4 10">3.2.1.101</ecNumber>
    </recommendedName>
</protein>
<evidence type="ECO:0000256" key="11">
    <source>
        <dbReference type="SAM" id="MobiDB-lite"/>
    </source>
</evidence>
<sequence>MKLFRAAQAWTAVSLLAANLCSLPASAIDLDPTNPDSVKAAAKDVAQVLWSMYASEDNKVLSGITGLLTYPPYYWWQAGAMFGQLIDYWYYTNDSSYNDMIRDGLIHQAGENWDFMPSNQSKDEGNDDQLFWAFTLMSAAEYNFPNPPEGTPGWLGFSQSIWNQLATRWERATCGGGVRWQIYQWLPGWTYKNLASNGGYFQLSARLALFTGNETYAKRAEEIFDWLENVSPLVTQDYVVYDGAGTNENCTVPDRNQWTYNYGIMIGGSAYMYNYTNGSEIWAQRLTGFINKTSIFFPEQNKGILTEPCEGPQNCNGDMVSFKGYLARWFAVSAQLAPFTAPMVIPHLQKSGIAAAQSCVGPATTSSLSYECGNRWYWDGYDGKSGVGQQLAALSIISANMVQHAKAPMTANSGGTSKGDPGLGTGKNEGIPTLDEGSATAGDKAGAAILTIFMVVSTLGGAYWLIK</sequence>
<evidence type="ECO:0000256" key="3">
    <source>
        <dbReference type="ARBA" id="ARBA00009699"/>
    </source>
</evidence>
<dbReference type="SUPFAM" id="SSF48208">
    <property type="entry name" value="Six-hairpin glycosidases"/>
    <property type="match status" value="1"/>
</dbReference>
<dbReference type="GO" id="GO:0008496">
    <property type="term" value="F:mannan endo-1,6-alpha-mannosidase activity"/>
    <property type="evidence" value="ECO:0007669"/>
    <property type="project" value="UniProtKB-UniRule"/>
</dbReference>
<evidence type="ECO:0000313" key="15">
    <source>
        <dbReference type="Proteomes" id="UP001280581"/>
    </source>
</evidence>
<feature type="chain" id="PRO_5042819446" description="Mannan endo-1,6-alpha-mannosidase" evidence="13">
    <location>
        <begin position="28"/>
        <end position="467"/>
    </location>
</feature>
<comment type="subcellular location">
    <subcellularLocation>
        <location evidence="2">Endomembrane system</location>
    </subcellularLocation>
</comment>
<dbReference type="PANTHER" id="PTHR12145">
    <property type="entry name" value="MANNAN ENDO-1,6-ALPHA-MANNOSIDASE DCW1"/>
    <property type="match status" value="1"/>
</dbReference>
<dbReference type="GO" id="GO:0016052">
    <property type="term" value="P:carbohydrate catabolic process"/>
    <property type="evidence" value="ECO:0007669"/>
    <property type="project" value="InterPro"/>
</dbReference>
<comment type="caution">
    <text evidence="14">The sequence shown here is derived from an EMBL/GenBank/DDBJ whole genome shotgun (WGS) entry which is preliminary data.</text>
</comment>
<dbReference type="InterPro" id="IPR014480">
    <property type="entry name" value="Mannan-1_6-alpha_mannosidase"/>
</dbReference>
<feature type="region of interest" description="Disordered" evidence="11">
    <location>
        <begin position="408"/>
        <end position="437"/>
    </location>
</feature>
<evidence type="ECO:0000256" key="1">
    <source>
        <dbReference type="ARBA" id="ARBA00001452"/>
    </source>
</evidence>
<keyword evidence="8" id="KW-0325">Glycoprotein</keyword>
<dbReference type="EC" id="3.2.1.101" evidence="4 10"/>
<keyword evidence="15" id="KW-1185">Reference proteome</keyword>
<dbReference type="GO" id="GO:0009272">
    <property type="term" value="P:fungal-type cell wall biogenesis"/>
    <property type="evidence" value="ECO:0007669"/>
    <property type="project" value="TreeGrafter"/>
</dbReference>
<evidence type="ECO:0000256" key="2">
    <source>
        <dbReference type="ARBA" id="ARBA00004308"/>
    </source>
</evidence>
<keyword evidence="12" id="KW-1133">Transmembrane helix</keyword>
<evidence type="ECO:0000256" key="13">
    <source>
        <dbReference type="SAM" id="SignalP"/>
    </source>
</evidence>
<reference evidence="14 15" key="1">
    <citation type="submission" date="2021-02" db="EMBL/GenBank/DDBJ databases">
        <title>Genome assembly of Pseudopithomyces chartarum.</title>
        <authorList>
            <person name="Jauregui R."/>
            <person name="Singh J."/>
            <person name="Voisey C."/>
        </authorList>
    </citation>
    <scope>NUCLEOTIDE SEQUENCE [LARGE SCALE GENOMIC DNA]</scope>
    <source>
        <strain evidence="14 15">AGR01</strain>
    </source>
</reference>
<proteinExistence type="inferred from homology"/>
<feature type="signal peptide" evidence="13">
    <location>
        <begin position="1"/>
        <end position="27"/>
    </location>
</feature>
<evidence type="ECO:0000256" key="4">
    <source>
        <dbReference type="ARBA" id="ARBA00012350"/>
    </source>
</evidence>
<dbReference type="EMBL" id="WVTA01000002">
    <property type="protein sequence ID" value="KAK3215652.1"/>
    <property type="molecule type" value="Genomic_DNA"/>
</dbReference>
<dbReference type="PIRSF" id="PIRSF016302">
    <property type="entry name" value="Man_a_manosd"/>
    <property type="match status" value="1"/>
</dbReference>
<name>A0AAN6M647_9PLEO</name>
<dbReference type="InterPro" id="IPR005198">
    <property type="entry name" value="Glyco_hydro_76"/>
</dbReference>
<evidence type="ECO:0000256" key="10">
    <source>
        <dbReference type="PIRNR" id="PIRNR016302"/>
    </source>
</evidence>
<keyword evidence="6 10" id="KW-0378">Hydrolase</keyword>
<evidence type="ECO:0000256" key="8">
    <source>
        <dbReference type="ARBA" id="ARBA00023180"/>
    </source>
</evidence>